<feature type="compositionally biased region" description="Polar residues" evidence="14">
    <location>
        <begin position="1"/>
        <end position="12"/>
    </location>
</feature>
<evidence type="ECO:0000256" key="12">
    <source>
        <dbReference type="ARBA" id="ARBA00055630"/>
    </source>
</evidence>
<dbReference type="SUPFAM" id="SSF47323">
    <property type="entry name" value="Anticodon-binding domain of a subclass of class I aminoacyl-tRNA synthetases"/>
    <property type="match status" value="1"/>
</dbReference>
<dbReference type="Gene3D" id="1.10.730.10">
    <property type="entry name" value="Isoleucyl-tRNA Synthetase, Domain 1"/>
    <property type="match status" value="1"/>
</dbReference>
<proteinExistence type="inferred from homology"/>
<keyword evidence="7" id="KW-0648">Protein biosynthesis</keyword>
<evidence type="ECO:0000256" key="10">
    <source>
        <dbReference type="ARBA" id="ARBA00029936"/>
    </source>
</evidence>
<dbReference type="PRINTS" id="PR00986">
    <property type="entry name" value="TRNASYNTHVAL"/>
</dbReference>
<dbReference type="InterPro" id="IPR014729">
    <property type="entry name" value="Rossmann-like_a/b/a_fold"/>
</dbReference>
<keyword evidence="8 17" id="KW-0030">Aminoacyl-tRNA synthetase</keyword>
<dbReference type="InterPro" id="IPR009080">
    <property type="entry name" value="tRNAsynth_Ia_anticodon-bd"/>
</dbReference>
<comment type="function">
    <text evidence="12">Catalyzes the attachment of valine to tRNA(Val). As ValRS can inadvertently accommodate and process structurally similar amino acids such as threonine, to avoid such errors, it has a 'posttransfer' editing activity that hydrolyzes mischarged Thr-tRNA(Val) in a tRNA-dependent manner.</text>
</comment>
<evidence type="ECO:0000313" key="17">
    <source>
        <dbReference type="EMBL" id="AIE92257.1"/>
    </source>
</evidence>
<comment type="similarity">
    <text evidence="13">Belongs to the class-I aminoacyl-tRNA synthetase family. ValS type 2 subfamily.</text>
</comment>
<dbReference type="AlphaFoldDB" id="A0A075FRE7"/>
<evidence type="ECO:0000256" key="2">
    <source>
        <dbReference type="ARBA" id="ARBA00013169"/>
    </source>
</evidence>
<accession>A0A075FRE7</accession>
<dbReference type="GO" id="GO:0005524">
    <property type="term" value="F:ATP binding"/>
    <property type="evidence" value="ECO:0007669"/>
    <property type="project" value="UniProtKB-KW"/>
</dbReference>
<dbReference type="FunFam" id="3.40.50.620:FF:000192">
    <property type="entry name" value="Valine--tRNA ligase"/>
    <property type="match status" value="1"/>
</dbReference>
<dbReference type="GO" id="GO:0006438">
    <property type="term" value="P:valyl-tRNA aminoacylation"/>
    <property type="evidence" value="ECO:0007669"/>
    <property type="project" value="InterPro"/>
</dbReference>
<dbReference type="EMBL" id="KF900360">
    <property type="protein sequence ID" value="AIE92257.1"/>
    <property type="molecule type" value="Genomic_DNA"/>
</dbReference>
<reference evidence="17" key="1">
    <citation type="journal article" date="2014" name="Genome Biol. Evol.">
        <title>Pangenome evidence for extensive interdomain horizontal transfer affecting lineage core and shell genes in uncultured planktonic thaumarchaeota and euryarchaeota.</title>
        <authorList>
            <person name="Deschamps P."/>
            <person name="Zivanovic Y."/>
            <person name="Moreira D."/>
            <person name="Rodriguez-Valera F."/>
            <person name="Lopez-Garcia P."/>
        </authorList>
    </citation>
    <scope>NUCLEOTIDE SEQUENCE</scope>
</reference>
<feature type="region of interest" description="Disordered" evidence="14">
    <location>
        <begin position="1"/>
        <end position="44"/>
    </location>
</feature>
<feature type="domain" description="Methionyl/Valyl/Leucyl/Isoleucyl-tRNA synthetase anticodon-binding" evidence="16">
    <location>
        <begin position="703"/>
        <end position="845"/>
    </location>
</feature>
<evidence type="ECO:0000256" key="5">
    <source>
        <dbReference type="ARBA" id="ARBA00022741"/>
    </source>
</evidence>
<dbReference type="Pfam" id="PF00133">
    <property type="entry name" value="tRNA-synt_1"/>
    <property type="match status" value="1"/>
</dbReference>
<dbReference type="InterPro" id="IPR013155">
    <property type="entry name" value="M/V/L/I-tRNA-synth_anticd-bd"/>
</dbReference>
<evidence type="ECO:0000259" key="16">
    <source>
        <dbReference type="Pfam" id="PF08264"/>
    </source>
</evidence>
<dbReference type="InterPro" id="IPR009008">
    <property type="entry name" value="Val/Leu/Ile-tRNA-synth_edit"/>
</dbReference>
<evidence type="ECO:0000256" key="9">
    <source>
        <dbReference type="ARBA" id="ARBA00024407"/>
    </source>
</evidence>
<dbReference type="Pfam" id="PF08264">
    <property type="entry name" value="Anticodon_1"/>
    <property type="match status" value="1"/>
</dbReference>
<dbReference type="GO" id="GO:0005829">
    <property type="term" value="C:cytosol"/>
    <property type="evidence" value="ECO:0007669"/>
    <property type="project" value="TreeGrafter"/>
</dbReference>
<dbReference type="EC" id="6.1.1.9" evidence="2"/>
<keyword evidence="3" id="KW-0963">Cytoplasm</keyword>
<evidence type="ECO:0000259" key="15">
    <source>
        <dbReference type="Pfam" id="PF00133"/>
    </source>
</evidence>
<evidence type="ECO:0000256" key="11">
    <source>
        <dbReference type="ARBA" id="ARBA00047552"/>
    </source>
</evidence>
<evidence type="ECO:0000256" key="14">
    <source>
        <dbReference type="SAM" id="MobiDB-lite"/>
    </source>
</evidence>
<comment type="subcellular location">
    <subcellularLocation>
        <location evidence="1">Cytoplasm</location>
    </subcellularLocation>
</comment>
<evidence type="ECO:0000256" key="8">
    <source>
        <dbReference type="ARBA" id="ARBA00023146"/>
    </source>
</evidence>
<dbReference type="GO" id="GO:0004832">
    <property type="term" value="F:valine-tRNA ligase activity"/>
    <property type="evidence" value="ECO:0007669"/>
    <property type="project" value="UniProtKB-EC"/>
</dbReference>
<sequence>MRDFNPSQSQFDRCSISYPPENAGMVKNGLPQRGPGSRRGRIMGTPKIPEKRWSIDLEKKIQESHYAETYSKRYSFDPKSEREIFIIDTPPPYPSGTWHIGAVAQYSMIDVIARSQRLLGKEVRFPWGVDRNGINIEFTVERKHGRKMRSYERGEFLDLCSETIESYTQAMRDTAKRVGLSCDFDNEYLTDAPDYRAVTQSIFVDLFKRGDIVEDLRPNIYDPVEGTSIAEAEVQRITRETLLCDVRWTTEDGEDVEISTTRPEMICACGVVVVHPDDQRYSHLVGKRVQLPMPVADREPSVEIITHPSVKMDFGSGVLMVCSFGDQNDVAVFRELGLKPFVAVDLDGRMTGISGPLIGMSAENARAASIEILNESGRLTTTEKHMQEVPVSERGGNPVEIILLKEWYVRQTHILERLSELSDQSSFIPERNRQFLHDWMDGISIDWPISRRRWYHTEVPIWYSEDGSRVVVPPHGAYVQPWRTKPPHGSEVLDRETREHLGSYQDLADSLGDLVGEEKVFDTWMDSSNSNLYVSGYISDPELFRRAFPTSIRPQGKEIVRTWLYYTLLKSALLLDKPGFQNIWVDGLGMDPWGRKMSKSLGNGIDADSVLECGAGGRTGSWRIKGPDGKQIQLRANKIGSECFRLWKACDAQVGDDFHINPEEIESKYFGVLTKLFNVARFASQFDVPGDLDDSPSGLPPEDLWILSEFGAVMEQVEGAWMDIDIYTAAQSLKGFGTGVFPSHWLEMSKSRLYDGDDSATWTLHRVVRDLLSTMSPICPFFCHYLSTTLYGSSAVDVRSFPRLPELMAPEDATYMRSLTPIISEFNSEVWKAKKDSGLSLKSPISGISIPSELSELRESLVRMHSIE</sequence>
<comment type="catalytic activity">
    <reaction evidence="11">
        <text>tRNA(Val) + L-valine + ATP = L-valyl-tRNA(Val) + AMP + diphosphate</text>
        <dbReference type="Rhea" id="RHEA:10704"/>
        <dbReference type="Rhea" id="RHEA-COMP:9672"/>
        <dbReference type="Rhea" id="RHEA-COMP:9708"/>
        <dbReference type="ChEBI" id="CHEBI:30616"/>
        <dbReference type="ChEBI" id="CHEBI:33019"/>
        <dbReference type="ChEBI" id="CHEBI:57762"/>
        <dbReference type="ChEBI" id="CHEBI:78442"/>
        <dbReference type="ChEBI" id="CHEBI:78537"/>
        <dbReference type="ChEBI" id="CHEBI:456215"/>
        <dbReference type="EC" id="6.1.1.9"/>
    </reaction>
</comment>
<dbReference type="InterPro" id="IPR002300">
    <property type="entry name" value="aa-tRNA-synth_Ia"/>
</dbReference>
<evidence type="ECO:0000256" key="6">
    <source>
        <dbReference type="ARBA" id="ARBA00022840"/>
    </source>
</evidence>
<evidence type="ECO:0000256" key="1">
    <source>
        <dbReference type="ARBA" id="ARBA00004496"/>
    </source>
</evidence>
<evidence type="ECO:0000256" key="4">
    <source>
        <dbReference type="ARBA" id="ARBA00022598"/>
    </source>
</evidence>
<dbReference type="PANTHER" id="PTHR11946">
    <property type="entry name" value="VALYL-TRNA SYNTHETASES"/>
    <property type="match status" value="1"/>
</dbReference>
<gene>
    <name evidence="17" type="primary">VARS</name>
    <name evidence="17" type="synonym">valS</name>
</gene>
<protein>
    <recommendedName>
        <fullName evidence="9">Valine--tRNA ligase</fullName>
        <ecNumber evidence="2">6.1.1.9</ecNumber>
    </recommendedName>
    <alternativeName>
        <fullName evidence="10">Valyl-tRNA synthetase</fullName>
    </alternativeName>
</protein>
<dbReference type="SUPFAM" id="SSF52374">
    <property type="entry name" value="Nucleotidylyl transferase"/>
    <property type="match status" value="1"/>
</dbReference>
<organism evidence="17">
    <name type="scientific">uncultured marine group II/III euryarchaeote AD1000_20_C05</name>
    <dbReference type="NCBI Taxonomy" id="1457735"/>
    <lineage>
        <taxon>Archaea</taxon>
        <taxon>Methanobacteriati</taxon>
        <taxon>Methanobacteriota</taxon>
        <taxon>environmental samples</taxon>
    </lineage>
</organism>
<feature type="domain" description="Aminoacyl-tRNA synthetase class Ia" evidence="15">
    <location>
        <begin position="78"/>
        <end position="659"/>
    </location>
</feature>
<evidence type="ECO:0000256" key="7">
    <source>
        <dbReference type="ARBA" id="ARBA00022917"/>
    </source>
</evidence>
<keyword evidence="5" id="KW-0547">Nucleotide-binding</keyword>
<dbReference type="GO" id="GO:0002161">
    <property type="term" value="F:aminoacyl-tRNA deacylase activity"/>
    <property type="evidence" value="ECO:0007669"/>
    <property type="project" value="InterPro"/>
</dbReference>
<keyword evidence="4 17" id="KW-0436">Ligase</keyword>
<dbReference type="Gene3D" id="3.90.740.10">
    <property type="entry name" value="Valyl/Leucyl/Isoleucyl-tRNA synthetase, editing domain"/>
    <property type="match status" value="1"/>
</dbReference>
<evidence type="ECO:0000256" key="13">
    <source>
        <dbReference type="ARBA" id="ARBA00061452"/>
    </source>
</evidence>
<name>A0A075FRE7_9EURY</name>
<dbReference type="InterPro" id="IPR002303">
    <property type="entry name" value="Valyl-tRNA_ligase"/>
</dbReference>
<dbReference type="SUPFAM" id="SSF50677">
    <property type="entry name" value="ValRS/IleRS/LeuRS editing domain"/>
    <property type="match status" value="1"/>
</dbReference>
<keyword evidence="6" id="KW-0067">ATP-binding</keyword>
<evidence type="ECO:0000256" key="3">
    <source>
        <dbReference type="ARBA" id="ARBA00022490"/>
    </source>
</evidence>
<dbReference type="PANTHER" id="PTHR11946:SF93">
    <property type="entry name" value="VALINE--TRNA LIGASE, CHLOROPLASTIC_MITOCHONDRIAL 2"/>
    <property type="match status" value="1"/>
</dbReference>
<dbReference type="Gene3D" id="3.40.50.620">
    <property type="entry name" value="HUPs"/>
    <property type="match status" value="2"/>
</dbReference>